<dbReference type="PANTHER" id="PTHR32387:SF0">
    <property type="entry name" value="PROTEIN NO VEIN"/>
    <property type="match status" value="1"/>
</dbReference>
<accession>A0A8J3K8Q1</accession>
<sequence length="1059" mass="118809">MTPFEALSARRRAFIDAARDNGFEEGLRKLLAELYPDTAHFIYELLQNAEDAGAQEVIFDLQQDGLRVKHNGTRLFDLKDITSITGIGQSPKADDETKIGKFGVGFKAVFAYTQTPAIHSGEYSFTIHDLFVPALIDADRESQQTTFWFPFNRTEKPAQQAVKEVGAGLRQVSDTSLLFLTNIRSIRCSLPNGDTLQLKRHDVDEHIIRIDTGHDDSSKYWYRITGEVQADGKTLTAAAAFALEPHAGKEIQPKSYTVKPIRGQVFIYFPAVKETSGLKFHIHAPFASTVARDSVRDDPGNDTFVATIADLVTGALPRMRDAGLITDDLLGALPNNRDELPDRYERLRTDVIEAFCKEPLTPMMGRGYAPSVQLLRSHSSIRTALSVEDANFLRGFAWTDNKPRVGWLRSPEGRAGHFLSSLRSVQFDHGEVSTILSILTDLYTKEDASDRAWQSWNEWIATKSDVWMRQLYIVLGALPQRAARSELGFFTADQLRHRLSTAPIVRVQHCGDVQHVPGEGAYLPTTRGLHAEGLVVDALAVFPDATSNDPDREALRAFYNVAQVKTWNAAARLDINLSAYNQHAPAVTKDHLEDLRVLQQLIDSGAVATDSYRDKPVFAAVRHDGTCHWAAARDLYLDDPFVTTGMSALYRSPSYRGQRPSQLVPDYIGTSFDTGQLARRLGATAGFSVAQIPIWRNLKFDERWRRDRENDNMISQDWEIPHFRVAVATGNESLLRTLWKTVSLAKETCADAMYRSNRSTRLYKIESQLLQALRSTPWILDRDGNLRRPEDITAEHLAEGLHLPSSAPLLDRAGFGKRAAADAQRQQEDADIAKRFEFESPEEMRRIADLRKRNPDKFKALIESMDAELSLPEAASGAPDHRARRARELSADAPTRRYAMRLRSVLIQEPGHLSAMRHYLRRMYTNEHGVLICQVCHHAMPFKIPSGEDYFEAVQFIKGAARELQANRLALCPTCAAKYHHALGTSRDQLRNNLLNQNIGRQASVTIAIQLASKPATIRFVGTHAIDLQNALDTVHPSVLEGEEQDTEYDDENGNVEIR</sequence>
<feature type="domain" description="Sacsin/Nov" evidence="2">
    <location>
        <begin position="27"/>
        <end position="129"/>
    </location>
</feature>
<evidence type="ECO:0000259" key="2">
    <source>
        <dbReference type="Pfam" id="PF25794"/>
    </source>
</evidence>
<dbReference type="Gene3D" id="3.30.565.10">
    <property type="entry name" value="Histidine kinase-like ATPase, C-terminal domain"/>
    <property type="match status" value="1"/>
</dbReference>
<proteinExistence type="predicted"/>
<gene>
    <name evidence="3" type="ORF">Cch02nite_49630</name>
</gene>
<evidence type="ECO:0000256" key="1">
    <source>
        <dbReference type="SAM" id="MobiDB-lite"/>
    </source>
</evidence>
<protein>
    <recommendedName>
        <fullName evidence="2">Sacsin/Nov domain-containing protein</fullName>
    </recommendedName>
</protein>
<dbReference type="Proteomes" id="UP000619293">
    <property type="component" value="Unassembled WGS sequence"/>
</dbReference>
<keyword evidence="4" id="KW-1185">Reference proteome</keyword>
<dbReference type="NCBIfam" id="NF047352">
    <property type="entry name" value="P_loop_sacsin"/>
    <property type="match status" value="1"/>
</dbReference>
<dbReference type="InterPro" id="IPR052957">
    <property type="entry name" value="Auxin_embryo_med"/>
</dbReference>
<evidence type="ECO:0000313" key="3">
    <source>
        <dbReference type="EMBL" id="GIF91519.1"/>
    </source>
</evidence>
<dbReference type="InterPro" id="IPR036890">
    <property type="entry name" value="HATPase_C_sf"/>
</dbReference>
<name>A0A8J3K8Q1_9ACTN</name>
<dbReference type="EMBL" id="BONG01000033">
    <property type="protein sequence ID" value="GIF91519.1"/>
    <property type="molecule type" value="Genomic_DNA"/>
</dbReference>
<evidence type="ECO:0000313" key="4">
    <source>
        <dbReference type="Proteomes" id="UP000619293"/>
    </source>
</evidence>
<dbReference type="AlphaFoldDB" id="A0A8J3K8Q1"/>
<dbReference type="RefSeq" id="WP_191841839.1">
    <property type="nucleotide sequence ID" value="NZ_BAAALB010000016.1"/>
</dbReference>
<organism evidence="3 4">
    <name type="scientific">Catellatospora chokoriensis</name>
    <dbReference type="NCBI Taxonomy" id="310353"/>
    <lineage>
        <taxon>Bacteria</taxon>
        <taxon>Bacillati</taxon>
        <taxon>Actinomycetota</taxon>
        <taxon>Actinomycetes</taxon>
        <taxon>Micromonosporales</taxon>
        <taxon>Micromonosporaceae</taxon>
        <taxon>Catellatospora</taxon>
    </lineage>
</organism>
<dbReference type="InterPro" id="IPR058210">
    <property type="entry name" value="SACS/Nov_dom"/>
</dbReference>
<feature type="region of interest" description="Disordered" evidence="1">
    <location>
        <begin position="1039"/>
        <end position="1059"/>
    </location>
</feature>
<dbReference type="SUPFAM" id="SSF55874">
    <property type="entry name" value="ATPase domain of HSP90 chaperone/DNA topoisomerase II/histidine kinase"/>
    <property type="match status" value="1"/>
</dbReference>
<dbReference type="Pfam" id="PF25794">
    <property type="entry name" value="SACS"/>
    <property type="match status" value="1"/>
</dbReference>
<feature type="compositionally biased region" description="Acidic residues" evidence="1">
    <location>
        <begin position="1041"/>
        <end position="1059"/>
    </location>
</feature>
<reference evidence="3 4" key="1">
    <citation type="submission" date="2021-01" db="EMBL/GenBank/DDBJ databases">
        <title>Whole genome shotgun sequence of Catellatospora chokoriensis NBRC 107358.</title>
        <authorList>
            <person name="Komaki H."/>
            <person name="Tamura T."/>
        </authorList>
    </citation>
    <scope>NUCLEOTIDE SEQUENCE [LARGE SCALE GENOMIC DNA]</scope>
    <source>
        <strain evidence="3 4">NBRC 107358</strain>
    </source>
</reference>
<dbReference type="PANTHER" id="PTHR32387">
    <property type="entry name" value="WU:FJ29H11"/>
    <property type="match status" value="1"/>
</dbReference>
<comment type="caution">
    <text evidence="3">The sequence shown here is derived from an EMBL/GenBank/DDBJ whole genome shotgun (WGS) entry which is preliminary data.</text>
</comment>